<evidence type="ECO:0000256" key="5">
    <source>
        <dbReference type="ARBA" id="ARBA00022777"/>
    </source>
</evidence>
<dbReference type="PANTHER" id="PTHR43071">
    <property type="entry name" value="2-AMINO-4-HYDROXY-6-HYDROXYMETHYLDIHYDROPTERIDINE PYROPHOSPHOKINASE"/>
    <property type="match status" value="1"/>
</dbReference>
<keyword evidence="4" id="KW-0547">Nucleotide-binding</keyword>
<dbReference type="NCBIfam" id="TIGR01498">
    <property type="entry name" value="folK"/>
    <property type="match status" value="1"/>
</dbReference>
<keyword evidence="3 9" id="KW-0808">Transferase</keyword>
<evidence type="ECO:0000259" key="8">
    <source>
        <dbReference type="PROSITE" id="PS00794"/>
    </source>
</evidence>
<dbReference type="UniPathway" id="UPA00077">
    <property type="reaction ID" value="UER00155"/>
</dbReference>
<keyword evidence="5 9" id="KW-0418">Kinase</keyword>
<dbReference type="PANTHER" id="PTHR43071:SF1">
    <property type="entry name" value="2-AMINO-4-HYDROXY-6-HYDROXYMETHYLDIHYDROPTERIDINE PYROPHOSPHOKINASE"/>
    <property type="match status" value="1"/>
</dbReference>
<keyword evidence="7" id="KW-0289">Folate biosynthesis</keyword>
<proteinExistence type="predicted"/>
<dbReference type="EC" id="2.7.6.3" evidence="2"/>
<organism evidence="9">
    <name type="scientific">Eiseniibacteriota bacterium</name>
    <dbReference type="NCBI Taxonomy" id="2212470"/>
    <lineage>
        <taxon>Bacteria</taxon>
        <taxon>Candidatus Eiseniibacteriota</taxon>
    </lineage>
</organism>
<dbReference type="AlphaFoldDB" id="A0A832I3Y4"/>
<evidence type="ECO:0000256" key="2">
    <source>
        <dbReference type="ARBA" id="ARBA00013253"/>
    </source>
</evidence>
<dbReference type="GO" id="GO:0046656">
    <property type="term" value="P:folic acid biosynthetic process"/>
    <property type="evidence" value="ECO:0007669"/>
    <property type="project" value="UniProtKB-KW"/>
</dbReference>
<protein>
    <recommendedName>
        <fullName evidence="2">2-amino-4-hydroxy-6-hydroxymethyldihydropteridine diphosphokinase</fullName>
        <ecNumber evidence="2">2.7.6.3</ecNumber>
    </recommendedName>
</protein>
<dbReference type="Gene3D" id="3.30.70.560">
    <property type="entry name" value="7,8-Dihydro-6-hydroxymethylpterin-pyrophosphokinase HPPK"/>
    <property type="match status" value="1"/>
</dbReference>
<comment type="caution">
    <text evidence="9">The sequence shown here is derived from an EMBL/GenBank/DDBJ whole genome shotgun (WGS) entry which is preliminary data.</text>
</comment>
<dbReference type="GO" id="GO:0046654">
    <property type="term" value="P:tetrahydrofolate biosynthetic process"/>
    <property type="evidence" value="ECO:0007669"/>
    <property type="project" value="UniProtKB-UniPathway"/>
</dbReference>
<feature type="domain" description="7,8-dihydro-6-hydroxymethylpterin-pyrophosphokinase" evidence="8">
    <location>
        <begin position="87"/>
        <end position="98"/>
    </location>
</feature>
<keyword evidence="6" id="KW-0067">ATP-binding</keyword>
<evidence type="ECO:0000256" key="1">
    <source>
        <dbReference type="ARBA" id="ARBA00005051"/>
    </source>
</evidence>
<dbReference type="GO" id="GO:0003848">
    <property type="term" value="F:2-amino-4-hydroxy-6-hydroxymethyldihydropteridine diphosphokinase activity"/>
    <property type="evidence" value="ECO:0007669"/>
    <property type="project" value="UniProtKB-EC"/>
</dbReference>
<evidence type="ECO:0000313" key="9">
    <source>
        <dbReference type="EMBL" id="HGZ42138.1"/>
    </source>
</evidence>
<dbReference type="CDD" id="cd00483">
    <property type="entry name" value="HPPK"/>
    <property type="match status" value="1"/>
</dbReference>
<evidence type="ECO:0000256" key="3">
    <source>
        <dbReference type="ARBA" id="ARBA00022679"/>
    </source>
</evidence>
<evidence type="ECO:0000256" key="4">
    <source>
        <dbReference type="ARBA" id="ARBA00022741"/>
    </source>
</evidence>
<dbReference type="PROSITE" id="PS00794">
    <property type="entry name" value="HPPK"/>
    <property type="match status" value="1"/>
</dbReference>
<dbReference type="InterPro" id="IPR000550">
    <property type="entry name" value="Hppk"/>
</dbReference>
<dbReference type="EMBL" id="DSQF01000003">
    <property type="protein sequence ID" value="HGZ42138.1"/>
    <property type="molecule type" value="Genomic_DNA"/>
</dbReference>
<accession>A0A832I3Y4</accession>
<dbReference type="InterPro" id="IPR035907">
    <property type="entry name" value="Hppk_sf"/>
</dbReference>
<evidence type="ECO:0000256" key="7">
    <source>
        <dbReference type="ARBA" id="ARBA00022909"/>
    </source>
</evidence>
<reference evidence="9" key="1">
    <citation type="journal article" date="2020" name="mSystems">
        <title>Genome- and Community-Level Interaction Insights into Carbon Utilization and Element Cycling Functions of Hydrothermarchaeota in Hydrothermal Sediment.</title>
        <authorList>
            <person name="Zhou Z."/>
            <person name="Liu Y."/>
            <person name="Xu W."/>
            <person name="Pan J."/>
            <person name="Luo Z.H."/>
            <person name="Li M."/>
        </authorList>
    </citation>
    <scope>NUCLEOTIDE SEQUENCE [LARGE SCALE GENOMIC DNA]</scope>
    <source>
        <strain evidence="9">SpSt-381</strain>
    </source>
</reference>
<name>A0A832I3Y4_UNCEI</name>
<comment type="pathway">
    <text evidence="1">Cofactor biosynthesis; tetrahydrofolate biosynthesis; 2-amino-4-hydroxy-6-hydroxymethyl-7,8-dihydropteridine diphosphate from 7,8-dihydroneopterin triphosphate: step 4/4.</text>
</comment>
<dbReference type="Pfam" id="PF01288">
    <property type="entry name" value="HPPK"/>
    <property type="match status" value="1"/>
</dbReference>
<dbReference type="GO" id="GO:0005524">
    <property type="term" value="F:ATP binding"/>
    <property type="evidence" value="ECO:0007669"/>
    <property type="project" value="UniProtKB-KW"/>
</dbReference>
<dbReference type="SUPFAM" id="SSF55083">
    <property type="entry name" value="6-hydroxymethyl-7,8-dihydropterin pyrophosphokinase, HPPK"/>
    <property type="match status" value="1"/>
</dbReference>
<gene>
    <name evidence="9" type="primary">folK</name>
    <name evidence="9" type="ORF">ENR23_01705</name>
</gene>
<dbReference type="GO" id="GO:0016301">
    <property type="term" value="F:kinase activity"/>
    <property type="evidence" value="ECO:0007669"/>
    <property type="project" value="UniProtKB-KW"/>
</dbReference>
<sequence>MRAFIGLGSNLGDREAMIRLALDEVARLPGTTVLRASSLYDTEPVGEVDQPNFLNAAALVETELTARQLLWNLMLVERRLGRVRGQRWGPRVIDLDLLFYGSQVLEEPDLRVPHPEVIRRAFVLVPLVEIDPAFVHPETGETLLHHLSTLNARPPVKRGTRLWN</sequence>
<evidence type="ECO:0000256" key="6">
    <source>
        <dbReference type="ARBA" id="ARBA00022840"/>
    </source>
</evidence>